<keyword evidence="2" id="KW-1185">Reference proteome</keyword>
<dbReference type="Proteomes" id="UP000299102">
    <property type="component" value="Unassembled WGS sequence"/>
</dbReference>
<evidence type="ECO:0000313" key="2">
    <source>
        <dbReference type="Proteomes" id="UP000299102"/>
    </source>
</evidence>
<proteinExistence type="predicted"/>
<protein>
    <submittedName>
        <fullName evidence="1">Uncharacterized protein</fullName>
    </submittedName>
</protein>
<comment type="caution">
    <text evidence="1">The sequence shown here is derived from an EMBL/GenBank/DDBJ whole genome shotgun (WGS) entry which is preliminary data.</text>
</comment>
<sequence length="106" mass="11761">MTPAQSRNRCRSGIVWLTWQHYENEPTRPYVRVPVAYSFVYSPISLRHHPPPPSPNTSSISSFLPLSGILILPEGSNAIMSHLRLRVSMDGGGHLFSGGSHARLLL</sequence>
<name>A0A4C1VF65_EUMVA</name>
<gene>
    <name evidence="1" type="ORF">EVAR_31141_1</name>
</gene>
<evidence type="ECO:0000313" key="1">
    <source>
        <dbReference type="EMBL" id="GBP37210.1"/>
    </source>
</evidence>
<dbReference type="EMBL" id="BGZK01000330">
    <property type="protein sequence ID" value="GBP37210.1"/>
    <property type="molecule type" value="Genomic_DNA"/>
</dbReference>
<dbReference type="AlphaFoldDB" id="A0A4C1VF65"/>
<organism evidence="1 2">
    <name type="scientific">Eumeta variegata</name>
    <name type="common">Bagworm moth</name>
    <name type="synonym">Eumeta japonica</name>
    <dbReference type="NCBI Taxonomy" id="151549"/>
    <lineage>
        <taxon>Eukaryota</taxon>
        <taxon>Metazoa</taxon>
        <taxon>Ecdysozoa</taxon>
        <taxon>Arthropoda</taxon>
        <taxon>Hexapoda</taxon>
        <taxon>Insecta</taxon>
        <taxon>Pterygota</taxon>
        <taxon>Neoptera</taxon>
        <taxon>Endopterygota</taxon>
        <taxon>Lepidoptera</taxon>
        <taxon>Glossata</taxon>
        <taxon>Ditrysia</taxon>
        <taxon>Tineoidea</taxon>
        <taxon>Psychidae</taxon>
        <taxon>Oiketicinae</taxon>
        <taxon>Eumeta</taxon>
    </lineage>
</organism>
<accession>A0A4C1VF65</accession>
<reference evidence="1 2" key="1">
    <citation type="journal article" date="2019" name="Commun. Biol.">
        <title>The bagworm genome reveals a unique fibroin gene that provides high tensile strength.</title>
        <authorList>
            <person name="Kono N."/>
            <person name="Nakamura H."/>
            <person name="Ohtoshi R."/>
            <person name="Tomita M."/>
            <person name="Numata K."/>
            <person name="Arakawa K."/>
        </authorList>
    </citation>
    <scope>NUCLEOTIDE SEQUENCE [LARGE SCALE GENOMIC DNA]</scope>
</reference>